<reference evidence="1" key="1">
    <citation type="submission" date="2023-04" db="EMBL/GenBank/DDBJ databases">
        <title>Ambrosiozyma monospora NBRC 10751.</title>
        <authorList>
            <person name="Ichikawa N."/>
            <person name="Sato H."/>
            <person name="Tonouchi N."/>
        </authorList>
    </citation>
    <scope>NUCLEOTIDE SEQUENCE</scope>
    <source>
        <strain evidence="1">NBRC 10751</strain>
    </source>
</reference>
<evidence type="ECO:0000313" key="2">
    <source>
        <dbReference type="Proteomes" id="UP001165064"/>
    </source>
</evidence>
<comment type="caution">
    <text evidence="1">The sequence shown here is derived from an EMBL/GenBank/DDBJ whole genome shotgun (WGS) entry which is preliminary data.</text>
</comment>
<accession>A0ACB5U6L4</accession>
<organism evidence="1 2">
    <name type="scientific">Ambrosiozyma monospora</name>
    <name type="common">Yeast</name>
    <name type="synonym">Endomycopsis monosporus</name>
    <dbReference type="NCBI Taxonomy" id="43982"/>
    <lineage>
        <taxon>Eukaryota</taxon>
        <taxon>Fungi</taxon>
        <taxon>Dikarya</taxon>
        <taxon>Ascomycota</taxon>
        <taxon>Saccharomycotina</taxon>
        <taxon>Pichiomycetes</taxon>
        <taxon>Pichiales</taxon>
        <taxon>Pichiaceae</taxon>
        <taxon>Ambrosiozyma</taxon>
    </lineage>
</organism>
<evidence type="ECO:0000313" key="1">
    <source>
        <dbReference type="EMBL" id="GMF02437.1"/>
    </source>
</evidence>
<protein>
    <submittedName>
        <fullName evidence="1">Unnamed protein product</fullName>
    </submittedName>
</protein>
<gene>
    <name evidence="1" type="ORF">Amon02_001146300</name>
</gene>
<dbReference type="EMBL" id="BSXS01012485">
    <property type="protein sequence ID" value="GMF02437.1"/>
    <property type="molecule type" value="Genomic_DNA"/>
</dbReference>
<name>A0ACB5U6L4_AMBMO</name>
<proteinExistence type="predicted"/>
<keyword evidence="2" id="KW-1185">Reference proteome</keyword>
<dbReference type="Proteomes" id="UP001165064">
    <property type="component" value="Unassembled WGS sequence"/>
</dbReference>
<sequence>MYVRDGWYLNASVSAFLAGSLTPSEKSTSAIIIIDHQIPHSLFNMRPTTFTFVPLFLSFLTLCSSAPIAQPVEGTDAGAPAADNGVAKGAAVVTNTIYQTTTVDCETAGNPTSTGGVAIVTKVLYETTTVDCETASKPTTPVVAVHTTSTAALPPPPPPTTTKPAPPPTTTSPAPPPPPPTTTKPAPPPTTKPAPPSTTTPPPPPPSSPTTDTVTCTHSSCLPQGKTARR</sequence>